<evidence type="ECO:0000313" key="10">
    <source>
        <dbReference type="Proteomes" id="UP000034681"/>
    </source>
</evidence>
<dbReference type="InterPro" id="IPR039018">
    <property type="entry name" value="VapC20-like"/>
</dbReference>
<reference evidence="9" key="1">
    <citation type="submission" date="2012-04" db="EMBL/GenBank/DDBJ databases">
        <authorList>
            <person name="Borisov I.G."/>
            <person name="Ivanikova N.V."/>
            <person name="Pinevich A.V."/>
        </authorList>
    </citation>
    <scope>NUCLEOTIDE SEQUENCE</scope>
    <source>
        <strain evidence="9">CALU 1027</strain>
    </source>
</reference>
<dbReference type="GO" id="GO:0016787">
    <property type="term" value="F:hydrolase activity"/>
    <property type="evidence" value="ECO:0007669"/>
    <property type="project" value="UniProtKB-KW"/>
</dbReference>
<evidence type="ECO:0000256" key="7">
    <source>
        <dbReference type="ARBA" id="ARBA00069268"/>
    </source>
</evidence>
<keyword evidence="10" id="KW-1185">Reference proteome</keyword>
<keyword evidence="2" id="KW-0540">Nuclease</keyword>
<evidence type="ECO:0000256" key="6">
    <source>
        <dbReference type="ARBA" id="ARBA00022842"/>
    </source>
</evidence>
<keyword evidence="1" id="KW-1277">Toxin-antitoxin system</keyword>
<evidence type="ECO:0000256" key="2">
    <source>
        <dbReference type="ARBA" id="ARBA00022722"/>
    </source>
</evidence>
<evidence type="ECO:0000259" key="8">
    <source>
        <dbReference type="Pfam" id="PF01850"/>
    </source>
</evidence>
<feature type="domain" description="PIN" evidence="8">
    <location>
        <begin position="5"/>
        <end position="130"/>
    </location>
</feature>
<dbReference type="AlphaFoldDB" id="A0A0M2PTC9"/>
<evidence type="ECO:0000256" key="1">
    <source>
        <dbReference type="ARBA" id="ARBA00022649"/>
    </source>
</evidence>
<dbReference type="Gene3D" id="3.40.50.1010">
    <property type="entry name" value="5'-nuclease"/>
    <property type="match status" value="1"/>
</dbReference>
<evidence type="ECO:0000256" key="3">
    <source>
        <dbReference type="ARBA" id="ARBA00022723"/>
    </source>
</evidence>
<dbReference type="STRING" id="317619.GCA_000332315_02069"/>
<dbReference type="PANTHER" id="PTHR42188:SF1">
    <property type="entry name" value="23S RRNA-SPECIFIC ENDONUCLEASE VAPC20"/>
    <property type="match status" value="1"/>
</dbReference>
<dbReference type="InterPro" id="IPR002716">
    <property type="entry name" value="PIN_dom"/>
</dbReference>
<dbReference type="GO" id="GO:0046872">
    <property type="term" value="F:metal ion binding"/>
    <property type="evidence" value="ECO:0007669"/>
    <property type="project" value="UniProtKB-KW"/>
</dbReference>
<evidence type="ECO:0000313" key="9">
    <source>
        <dbReference type="EMBL" id="KKI99364.1"/>
    </source>
</evidence>
<dbReference type="SUPFAM" id="SSF88723">
    <property type="entry name" value="PIN domain-like"/>
    <property type="match status" value="1"/>
</dbReference>
<keyword evidence="6" id="KW-0460">Magnesium</keyword>
<comment type="caution">
    <text evidence="9">The sequence shown here is derived from an EMBL/GenBank/DDBJ whole genome shotgun (WGS) entry which is preliminary data.</text>
</comment>
<dbReference type="EMBL" id="AJTX02000006">
    <property type="protein sequence ID" value="KKI99364.1"/>
    <property type="molecule type" value="Genomic_DNA"/>
</dbReference>
<proteinExistence type="predicted"/>
<dbReference type="GO" id="GO:0016075">
    <property type="term" value="P:rRNA catabolic process"/>
    <property type="evidence" value="ECO:0007669"/>
    <property type="project" value="TreeGrafter"/>
</dbReference>
<dbReference type="OrthoDB" id="164456at2"/>
<keyword evidence="4" id="KW-0255">Endonuclease</keyword>
<dbReference type="Proteomes" id="UP000034681">
    <property type="component" value="Unassembled WGS sequence"/>
</dbReference>
<protein>
    <recommendedName>
        <fullName evidence="7">23S rRNA-specific endonuclease VapC20</fullName>
    </recommendedName>
</protein>
<sequence length="137" mass="15437">MNEAFLDTSFAIALSSVTDQNHIRAVKLASQIETHKTSLVTTQAILLEIGNALSKQRYRTAAIQPLESLETDPSIEIILLTNRLYRLAFNLFKQRQDKEWGLVDCVSFVVMQERGISDALTADIHFQQAGFRALLKD</sequence>
<evidence type="ECO:0000256" key="4">
    <source>
        <dbReference type="ARBA" id="ARBA00022759"/>
    </source>
</evidence>
<dbReference type="FunFam" id="3.40.50.1010:FF:000042">
    <property type="entry name" value="Ribonuclease VapC"/>
    <property type="match status" value="1"/>
</dbReference>
<name>A0A0M2PTC9_PROHO</name>
<dbReference type="GO" id="GO:0004521">
    <property type="term" value="F:RNA endonuclease activity"/>
    <property type="evidence" value="ECO:0007669"/>
    <property type="project" value="InterPro"/>
</dbReference>
<gene>
    <name evidence="9" type="ORF">PROH_14660</name>
</gene>
<dbReference type="InterPro" id="IPR029060">
    <property type="entry name" value="PIN-like_dom_sf"/>
</dbReference>
<dbReference type="Pfam" id="PF01850">
    <property type="entry name" value="PIN"/>
    <property type="match status" value="1"/>
</dbReference>
<organism evidence="9 10">
    <name type="scientific">Prochlorothrix hollandica PCC 9006 = CALU 1027</name>
    <dbReference type="NCBI Taxonomy" id="317619"/>
    <lineage>
        <taxon>Bacteria</taxon>
        <taxon>Bacillati</taxon>
        <taxon>Cyanobacteriota</taxon>
        <taxon>Cyanophyceae</taxon>
        <taxon>Prochlorotrichales</taxon>
        <taxon>Prochlorotrichaceae</taxon>
        <taxon>Prochlorothrix</taxon>
    </lineage>
</organism>
<dbReference type="RefSeq" id="WP_026099509.1">
    <property type="nucleotide sequence ID" value="NZ_KB235937.1"/>
</dbReference>
<accession>A0A0M2PTC9</accession>
<dbReference type="PANTHER" id="PTHR42188">
    <property type="entry name" value="23S RRNA-SPECIFIC ENDONUCLEASE VAPC20"/>
    <property type="match status" value="1"/>
</dbReference>
<keyword evidence="5" id="KW-0378">Hydrolase</keyword>
<keyword evidence="3" id="KW-0479">Metal-binding</keyword>
<evidence type="ECO:0000256" key="5">
    <source>
        <dbReference type="ARBA" id="ARBA00022801"/>
    </source>
</evidence>